<evidence type="ECO:0000313" key="5">
    <source>
        <dbReference type="Proteomes" id="UP001165044"/>
    </source>
</evidence>
<dbReference type="PANTHER" id="PTHR30244:SF9">
    <property type="entry name" value="PROTEIN RV3402C"/>
    <property type="match status" value="1"/>
</dbReference>
<evidence type="ECO:0000256" key="2">
    <source>
        <dbReference type="ARBA" id="ARBA00037999"/>
    </source>
</evidence>
<accession>A0ABQ5PXH6</accession>
<organism evidence="4 5">
    <name type="scientific">Geothrix edaphica</name>
    <dbReference type="NCBI Taxonomy" id="2927976"/>
    <lineage>
        <taxon>Bacteria</taxon>
        <taxon>Pseudomonadati</taxon>
        <taxon>Acidobacteriota</taxon>
        <taxon>Holophagae</taxon>
        <taxon>Holophagales</taxon>
        <taxon>Holophagaceae</taxon>
        <taxon>Geothrix</taxon>
    </lineage>
</organism>
<evidence type="ECO:0000256" key="3">
    <source>
        <dbReference type="RuleBase" id="RU004508"/>
    </source>
</evidence>
<dbReference type="PIRSF" id="PIRSF000390">
    <property type="entry name" value="PLP_StrS"/>
    <property type="match status" value="1"/>
</dbReference>
<reference evidence="4" key="1">
    <citation type="journal article" date="2023" name="Antonie Van Leeuwenhoek">
        <title>Mesoterricola silvestris gen. nov., sp. nov., Mesoterricola sediminis sp. nov., Geothrix oryzae sp. nov., Geothrix edaphica sp. nov., Geothrix rubra sp. nov., and Geothrix limicola sp. nov., six novel members of Acidobacteriota isolated from soils.</title>
        <authorList>
            <person name="Itoh H."/>
            <person name="Sugisawa Y."/>
            <person name="Mise K."/>
            <person name="Xu Z."/>
            <person name="Kuniyasu M."/>
            <person name="Ushijima N."/>
            <person name="Kawano K."/>
            <person name="Kobayashi E."/>
            <person name="Shiratori Y."/>
            <person name="Masuda Y."/>
            <person name="Senoo K."/>
        </authorList>
    </citation>
    <scope>NUCLEOTIDE SEQUENCE</scope>
    <source>
        <strain evidence="4">Red802</strain>
    </source>
</reference>
<dbReference type="InterPro" id="IPR000653">
    <property type="entry name" value="DegT/StrS_aminotransferase"/>
</dbReference>
<comment type="caution">
    <text evidence="4">The sequence shown here is derived from an EMBL/GenBank/DDBJ whole genome shotgun (WGS) entry which is preliminary data.</text>
</comment>
<dbReference type="SUPFAM" id="SSF53383">
    <property type="entry name" value="PLP-dependent transferases"/>
    <property type="match status" value="1"/>
</dbReference>
<dbReference type="InterPro" id="IPR015421">
    <property type="entry name" value="PyrdxlP-dep_Trfase_major"/>
</dbReference>
<comment type="similarity">
    <text evidence="2 3">Belongs to the DegT/DnrJ/EryC1 family.</text>
</comment>
<keyword evidence="4" id="KW-0808">Transferase</keyword>
<dbReference type="PANTHER" id="PTHR30244">
    <property type="entry name" value="TRANSAMINASE"/>
    <property type="match status" value="1"/>
</dbReference>
<dbReference type="RefSeq" id="WP_285607561.1">
    <property type="nucleotide sequence ID" value="NZ_BSDC01000001.1"/>
</dbReference>
<dbReference type="Pfam" id="PF01041">
    <property type="entry name" value="DegT_DnrJ_EryC1"/>
    <property type="match status" value="1"/>
</dbReference>
<gene>
    <name evidence="4" type="ORF">GETHED_12380</name>
</gene>
<evidence type="ECO:0000313" key="4">
    <source>
        <dbReference type="EMBL" id="GLH66874.1"/>
    </source>
</evidence>
<protein>
    <submittedName>
        <fullName evidence="4">Aminotransferase DegT</fullName>
    </submittedName>
</protein>
<proteinExistence type="inferred from homology"/>
<dbReference type="EMBL" id="BSDC01000001">
    <property type="protein sequence ID" value="GLH66874.1"/>
    <property type="molecule type" value="Genomic_DNA"/>
</dbReference>
<name>A0ABQ5PXH6_9BACT</name>
<dbReference type="Proteomes" id="UP001165044">
    <property type="component" value="Unassembled WGS sequence"/>
</dbReference>
<dbReference type="Gene3D" id="3.40.640.10">
    <property type="entry name" value="Type I PLP-dependent aspartate aminotransferase-like (Major domain)"/>
    <property type="match status" value="1"/>
</dbReference>
<sequence>MTDRIPFLRPSLVPSQSYFGLLQRIDSTHLYSNYGPLCTEFEARVIAEAYDGAGSLCTVNNATIGLVLAIQQSRRPGRYAVMPSFTFAATPLAAQWAGLDPYFVDVDPETWCLDPIKLQEALDHLGEEIAVVVPYATFGTGLDLKFYAELHRSSVPVVVDAAASFGTQVDGEWYGKGFPGFVVFSFHATKAFGIGEGGAVYSADTVALQRLRRAGNFGFGADRASCDQGLNSKISEYTAAIALATWEAYPEKVSRRRAIHDSYETELAALNLGEVGWQTQKVRGAVPFQFMPLLSPEGVLNRQVVDRLSDLGVECRTYFSPACHQQPQFSGCPHAGLEVTESLSRRILSLPLWEGMTSAHVERILRGITG</sequence>
<keyword evidence="1 3" id="KW-0663">Pyridoxal phosphate</keyword>
<dbReference type="InterPro" id="IPR015424">
    <property type="entry name" value="PyrdxlP-dep_Trfase"/>
</dbReference>
<evidence type="ECO:0000256" key="1">
    <source>
        <dbReference type="ARBA" id="ARBA00022898"/>
    </source>
</evidence>
<keyword evidence="5" id="KW-1185">Reference proteome</keyword>
<dbReference type="GO" id="GO:0008483">
    <property type="term" value="F:transaminase activity"/>
    <property type="evidence" value="ECO:0007669"/>
    <property type="project" value="UniProtKB-KW"/>
</dbReference>
<keyword evidence="4" id="KW-0032">Aminotransferase</keyword>